<accession>A0ABR1UK56</accession>
<comment type="subcellular location">
    <subcellularLocation>
        <location evidence="1">Membrane</location>
        <topology evidence="1">Multi-pass membrane protein</topology>
    </subcellularLocation>
</comment>
<dbReference type="EMBL" id="JAQQWL010000009">
    <property type="protein sequence ID" value="KAK8058445.1"/>
    <property type="molecule type" value="Genomic_DNA"/>
</dbReference>
<evidence type="ECO:0000256" key="2">
    <source>
        <dbReference type="ARBA" id="ARBA00022448"/>
    </source>
</evidence>
<evidence type="ECO:0000256" key="6">
    <source>
        <dbReference type="ARBA" id="ARBA00023180"/>
    </source>
</evidence>
<evidence type="ECO:0000256" key="4">
    <source>
        <dbReference type="ARBA" id="ARBA00022989"/>
    </source>
</evidence>
<keyword evidence="2" id="KW-0813">Transport</keyword>
<evidence type="ECO:0000256" key="1">
    <source>
        <dbReference type="ARBA" id="ARBA00004141"/>
    </source>
</evidence>
<protein>
    <submittedName>
        <fullName evidence="9">Major facilitator superfamily domain- general substrate transporter</fullName>
    </submittedName>
</protein>
<evidence type="ECO:0000256" key="3">
    <source>
        <dbReference type="ARBA" id="ARBA00022692"/>
    </source>
</evidence>
<keyword evidence="10" id="KW-1185">Reference proteome</keyword>
<dbReference type="PANTHER" id="PTHR23501:SF187">
    <property type="entry name" value="MAJOR FACILITATOR SUPERFAMILY (MFS) PROFILE DOMAIN-CONTAINING PROTEIN"/>
    <property type="match status" value="1"/>
</dbReference>
<proteinExistence type="predicted"/>
<dbReference type="PANTHER" id="PTHR23501">
    <property type="entry name" value="MAJOR FACILITATOR SUPERFAMILY"/>
    <property type="match status" value="1"/>
</dbReference>
<feature type="compositionally biased region" description="Basic and acidic residues" evidence="7">
    <location>
        <begin position="177"/>
        <end position="190"/>
    </location>
</feature>
<evidence type="ECO:0000256" key="7">
    <source>
        <dbReference type="SAM" id="MobiDB-lite"/>
    </source>
</evidence>
<name>A0ABR1UK56_9PEZI</name>
<evidence type="ECO:0000313" key="9">
    <source>
        <dbReference type="EMBL" id="KAK8058445.1"/>
    </source>
</evidence>
<keyword evidence="6" id="KW-0325">Glycoprotein</keyword>
<comment type="caution">
    <text evidence="9">The sequence shown here is derived from an EMBL/GenBank/DDBJ whole genome shotgun (WGS) entry which is preliminary data.</text>
</comment>
<gene>
    <name evidence="9" type="ORF">PG994_008893</name>
</gene>
<feature type="transmembrane region" description="Helical" evidence="8">
    <location>
        <begin position="21"/>
        <end position="42"/>
    </location>
</feature>
<dbReference type="Proteomes" id="UP001480595">
    <property type="component" value="Unassembled WGS sequence"/>
</dbReference>
<keyword evidence="3 8" id="KW-0812">Transmembrane</keyword>
<dbReference type="GeneID" id="92093365"/>
<evidence type="ECO:0000256" key="8">
    <source>
        <dbReference type="SAM" id="Phobius"/>
    </source>
</evidence>
<evidence type="ECO:0000313" key="10">
    <source>
        <dbReference type="Proteomes" id="UP001480595"/>
    </source>
</evidence>
<keyword evidence="5 8" id="KW-0472">Membrane</keyword>
<sequence length="197" mass="21207">MTLGMGLFIMLDQHSHPALPVVFQITAGVGAWFAMTTLVPAAQAALSERDTASSTTVWSFVRSFGTAWDVAVPVAVFNSRADALARNNRITDPAARALVAEGRAYSHATGALLRTLPAATRQQVVGVFNESLRAVWVVAVAITGLSFFVVFVEKEIGLTDELDTEYGLRGSEKKATDVQHVEVSETREQSKAVQESI</sequence>
<reference evidence="9 10" key="1">
    <citation type="submission" date="2023-01" db="EMBL/GenBank/DDBJ databases">
        <title>Analysis of 21 Apiospora genomes using comparative genomics revels a genus with tremendous synthesis potential of carbohydrate active enzymes and secondary metabolites.</title>
        <authorList>
            <person name="Sorensen T."/>
        </authorList>
    </citation>
    <scope>NUCLEOTIDE SEQUENCE [LARGE SCALE GENOMIC DNA]</scope>
    <source>
        <strain evidence="9 10">CBS 135458</strain>
    </source>
</reference>
<keyword evidence="4 8" id="KW-1133">Transmembrane helix</keyword>
<organism evidence="9 10">
    <name type="scientific">Apiospora phragmitis</name>
    <dbReference type="NCBI Taxonomy" id="2905665"/>
    <lineage>
        <taxon>Eukaryota</taxon>
        <taxon>Fungi</taxon>
        <taxon>Dikarya</taxon>
        <taxon>Ascomycota</taxon>
        <taxon>Pezizomycotina</taxon>
        <taxon>Sordariomycetes</taxon>
        <taxon>Xylariomycetidae</taxon>
        <taxon>Amphisphaeriales</taxon>
        <taxon>Apiosporaceae</taxon>
        <taxon>Apiospora</taxon>
    </lineage>
</organism>
<feature type="region of interest" description="Disordered" evidence="7">
    <location>
        <begin position="177"/>
        <end position="197"/>
    </location>
</feature>
<dbReference type="RefSeq" id="XP_066713891.1">
    <property type="nucleotide sequence ID" value="XM_066860302.1"/>
</dbReference>
<feature type="transmembrane region" description="Helical" evidence="8">
    <location>
        <begin position="134"/>
        <end position="152"/>
    </location>
</feature>
<evidence type="ECO:0000256" key="5">
    <source>
        <dbReference type="ARBA" id="ARBA00023136"/>
    </source>
</evidence>